<evidence type="ECO:0000256" key="8">
    <source>
        <dbReference type="SAM" id="MobiDB-lite"/>
    </source>
</evidence>
<accession>A0A1H1SBY7</accession>
<dbReference type="Pfam" id="PF00486">
    <property type="entry name" value="Trans_reg_C"/>
    <property type="match status" value="1"/>
</dbReference>
<dbReference type="EMBL" id="LT629772">
    <property type="protein sequence ID" value="SDS45487.1"/>
    <property type="molecule type" value="Genomic_DNA"/>
</dbReference>
<evidence type="ECO:0000313" key="11">
    <source>
        <dbReference type="Proteomes" id="UP000199103"/>
    </source>
</evidence>
<dbReference type="InterPro" id="IPR001867">
    <property type="entry name" value="OmpR/PhoB-type_DNA-bd"/>
</dbReference>
<reference evidence="10 11" key="1">
    <citation type="submission" date="2016-10" db="EMBL/GenBank/DDBJ databases">
        <authorList>
            <person name="de Groot N.N."/>
        </authorList>
    </citation>
    <scope>NUCLEOTIDE SEQUENCE [LARGE SCALE GENOMIC DNA]</scope>
    <source>
        <strain evidence="10 11">DSM 21800</strain>
    </source>
</reference>
<dbReference type="Gene3D" id="1.25.40.10">
    <property type="entry name" value="Tetratricopeptide repeat domain"/>
    <property type="match status" value="3"/>
</dbReference>
<dbReference type="Proteomes" id="UP000199103">
    <property type="component" value="Chromosome I"/>
</dbReference>
<dbReference type="Gene3D" id="3.40.50.300">
    <property type="entry name" value="P-loop containing nucleotide triphosphate hydrolases"/>
    <property type="match status" value="1"/>
</dbReference>
<dbReference type="Pfam" id="PF03704">
    <property type="entry name" value="BTAD"/>
    <property type="match status" value="1"/>
</dbReference>
<evidence type="ECO:0000256" key="6">
    <source>
        <dbReference type="PROSITE-ProRule" id="PRU01091"/>
    </source>
</evidence>
<feature type="region of interest" description="Disordered" evidence="8">
    <location>
        <begin position="258"/>
        <end position="293"/>
    </location>
</feature>
<dbReference type="PANTHER" id="PTHR35807:SF1">
    <property type="entry name" value="TRANSCRIPTIONAL REGULATOR REDD"/>
    <property type="match status" value="1"/>
</dbReference>
<keyword evidence="3 6" id="KW-0238">DNA-binding</keyword>
<dbReference type="OrthoDB" id="4326794at2"/>
<dbReference type="SMART" id="SM00028">
    <property type="entry name" value="TPR"/>
    <property type="match status" value="6"/>
</dbReference>
<keyword evidence="4" id="KW-0804">Transcription</keyword>
<evidence type="ECO:0000313" key="10">
    <source>
        <dbReference type="EMBL" id="SDS45487.1"/>
    </source>
</evidence>
<dbReference type="PROSITE" id="PS51755">
    <property type="entry name" value="OMPR_PHOB"/>
    <property type="match status" value="1"/>
</dbReference>
<dbReference type="InterPro" id="IPR051677">
    <property type="entry name" value="AfsR-DnrI-RedD_regulator"/>
</dbReference>
<dbReference type="PANTHER" id="PTHR35807">
    <property type="entry name" value="TRANSCRIPTIONAL REGULATOR REDD-RELATED"/>
    <property type="match status" value="1"/>
</dbReference>
<sequence length="1078" mass="116229">MRGGPEHHESDHTVLIRVLGPLEVQTPDGWRRIGAPKWRALLARLSLDAHSPVSVDALIDELWGDRPPPGAVNQIHGYVSRIRSLFGDRGRSVLATRSPGYELAVDTDDLDRLSFEHWATRGDGAMRRADHRAAADHYYRALGLWRGAAYTDAATGEAVRREADRLTERQLAVQESRIDADLALGRPAVELVVELEAAVRTHPFREHLHEQLMLSLYRSGRQADALAVYRSVYDRLDDELGVRPGDPLNRLQQQILASDPDLTPSTPGSAPARSSSTAPESTVGSEPAVPRQLPADVADFTGRGSDLAALDDWLESADHGRAPAAIALIAGGGFGKTALALHWAHRVAGRFPDGQLYLNLRGFSGTPALSVDHALASLLHALQVPADQVPNDVDEAAALLRTRLADRRMLIMLDNAADSDQLIPLLPGSGGSRTMITSRDALPRLQARGRAGTHRMNALEPAEGRRLVAMIIGQERAAAEPDAVDQLVRLCAGLPLATRIAAAQLVGHPDLTVADQVAELLGDDHGPPRLTALDLDRDDPEVSVRAAFELSLRRLAPELRRLFCLLSLIPGDTFGPSAAAALTGYEPDIARNRLDQLCARGMLTSTGRLRYGLHDLLRSYASERRTSEIERSESTAARNALFCWYLATAAGAVEQAVPAMVRLPDTVPPAHPETGFDSAATALQWLDVERAELRALAADAVLDPDRPVWLLADTLRAYFFHQRHPDDWIAVAEAGARSARQAGRLRAEAAAELSSTQAYRGISRYDEAGRHADRALALAETADWPAVAGATWNELAVLQMERGNFRAAPELLLRAIDIYRGLGDTSAEASLRTNLGQAARQLGDLATAAEQFGRAIDLLPAEASVIRGLIHGSLGEIHRLMGRPEIARTELDQAQAELCETRQQLGLASSWASRSALEVDCGRLEAAYDAAEQALKLANAQQSDRLIAAALDARAEVRLAAGDGAAALDDASTAEQLAATSSSEFEHAHCLVTVARSLLVLGRCGPAADAATRAAAVADRFGYRIQAGDAEAVLAEIQLRLGRRDRARNSARRAVTLHRLSGHLPGERRAEQMMAGLG</sequence>
<evidence type="ECO:0000256" key="2">
    <source>
        <dbReference type="ARBA" id="ARBA00023015"/>
    </source>
</evidence>
<evidence type="ECO:0000259" key="9">
    <source>
        <dbReference type="PROSITE" id="PS51755"/>
    </source>
</evidence>
<dbReference type="SUPFAM" id="SSF48452">
    <property type="entry name" value="TPR-like"/>
    <property type="match status" value="3"/>
</dbReference>
<comment type="similarity">
    <text evidence="1">Belongs to the AfsR/DnrI/RedD regulatory family.</text>
</comment>
<keyword evidence="2" id="KW-0805">Transcription regulation</keyword>
<keyword evidence="11" id="KW-1185">Reference proteome</keyword>
<name>A0A1H1SBY7_9ACTN</name>
<organism evidence="10 11">
    <name type="scientific">Microlunatus soli</name>
    <dbReference type="NCBI Taxonomy" id="630515"/>
    <lineage>
        <taxon>Bacteria</taxon>
        <taxon>Bacillati</taxon>
        <taxon>Actinomycetota</taxon>
        <taxon>Actinomycetes</taxon>
        <taxon>Propionibacteriales</taxon>
        <taxon>Propionibacteriaceae</taxon>
        <taxon>Microlunatus</taxon>
    </lineage>
</organism>
<protein>
    <submittedName>
        <fullName evidence="10">DNA-binding transcriptional activator of the SARP family</fullName>
    </submittedName>
</protein>
<keyword evidence="5" id="KW-0802">TPR repeat</keyword>
<gene>
    <name evidence="10" type="ORF">SAMN04489812_1956</name>
</gene>
<dbReference type="PRINTS" id="PR00364">
    <property type="entry name" value="DISEASERSIST"/>
</dbReference>
<evidence type="ECO:0000256" key="4">
    <source>
        <dbReference type="ARBA" id="ARBA00023163"/>
    </source>
</evidence>
<feature type="domain" description="OmpR/PhoB-type" evidence="9">
    <location>
        <begin position="1"/>
        <end position="105"/>
    </location>
</feature>
<dbReference type="GO" id="GO:0000160">
    <property type="term" value="P:phosphorelay signal transduction system"/>
    <property type="evidence" value="ECO:0007669"/>
    <property type="project" value="InterPro"/>
</dbReference>
<proteinExistence type="inferred from homology"/>
<feature type="DNA-binding region" description="OmpR/PhoB-type" evidence="6">
    <location>
        <begin position="1"/>
        <end position="105"/>
    </location>
</feature>
<dbReference type="SUPFAM" id="SSF46894">
    <property type="entry name" value="C-terminal effector domain of the bipartite response regulators"/>
    <property type="match status" value="1"/>
</dbReference>
<dbReference type="InterPro" id="IPR016032">
    <property type="entry name" value="Sig_transdc_resp-reg_C-effctor"/>
</dbReference>
<dbReference type="GO" id="GO:0003677">
    <property type="term" value="F:DNA binding"/>
    <property type="evidence" value="ECO:0007669"/>
    <property type="project" value="UniProtKB-UniRule"/>
</dbReference>
<dbReference type="Pfam" id="PF13424">
    <property type="entry name" value="TPR_12"/>
    <property type="match status" value="1"/>
</dbReference>
<dbReference type="CDD" id="cd15831">
    <property type="entry name" value="BTAD"/>
    <property type="match status" value="1"/>
</dbReference>
<dbReference type="GO" id="GO:0043531">
    <property type="term" value="F:ADP binding"/>
    <property type="evidence" value="ECO:0007669"/>
    <property type="project" value="InterPro"/>
</dbReference>
<dbReference type="InterPro" id="IPR019734">
    <property type="entry name" value="TPR_rpt"/>
</dbReference>
<dbReference type="InterPro" id="IPR036388">
    <property type="entry name" value="WH-like_DNA-bd_sf"/>
</dbReference>
<dbReference type="InterPro" id="IPR027417">
    <property type="entry name" value="P-loop_NTPase"/>
</dbReference>
<feature type="repeat" description="TPR" evidence="5">
    <location>
        <begin position="829"/>
        <end position="862"/>
    </location>
</feature>
<feature type="coiled-coil region" evidence="7">
    <location>
        <begin position="914"/>
        <end position="941"/>
    </location>
</feature>
<dbReference type="PROSITE" id="PS50005">
    <property type="entry name" value="TPR"/>
    <property type="match status" value="1"/>
</dbReference>
<dbReference type="Gene3D" id="1.10.10.10">
    <property type="entry name" value="Winged helix-like DNA-binding domain superfamily/Winged helix DNA-binding domain"/>
    <property type="match status" value="1"/>
</dbReference>
<evidence type="ECO:0000256" key="3">
    <source>
        <dbReference type="ARBA" id="ARBA00023125"/>
    </source>
</evidence>
<dbReference type="STRING" id="630515.SAMN04489812_1956"/>
<evidence type="ECO:0000256" key="7">
    <source>
        <dbReference type="SAM" id="Coils"/>
    </source>
</evidence>
<dbReference type="AlphaFoldDB" id="A0A1H1SBY7"/>
<dbReference type="InterPro" id="IPR011990">
    <property type="entry name" value="TPR-like_helical_dom_sf"/>
</dbReference>
<evidence type="ECO:0000256" key="1">
    <source>
        <dbReference type="ARBA" id="ARBA00005820"/>
    </source>
</evidence>
<feature type="compositionally biased region" description="Polar residues" evidence="8">
    <location>
        <begin position="263"/>
        <end position="284"/>
    </location>
</feature>
<dbReference type="SMART" id="SM00862">
    <property type="entry name" value="Trans_reg_C"/>
    <property type="match status" value="1"/>
</dbReference>
<dbReference type="InterPro" id="IPR005158">
    <property type="entry name" value="BTAD"/>
</dbReference>
<dbReference type="SMART" id="SM01043">
    <property type="entry name" value="BTAD"/>
    <property type="match status" value="1"/>
</dbReference>
<dbReference type="SUPFAM" id="SSF52540">
    <property type="entry name" value="P-loop containing nucleoside triphosphate hydrolases"/>
    <property type="match status" value="1"/>
</dbReference>
<keyword evidence="7" id="KW-0175">Coiled coil</keyword>
<evidence type="ECO:0000256" key="5">
    <source>
        <dbReference type="PROSITE-ProRule" id="PRU00339"/>
    </source>
</evidence>
<dbReference type="GO" id="GO:0006355">
    <property type="term" value="P:regulation of DNA-templated transcription"/>
    <property type="evidence" value="ECO:0007669"/>
    <property type="project" value="InterPro"/>
</dbReference>